<accession>G4CMH5</accession>
<dbReference type="Proteomes" id="UP000005336">
    <property type="component" value="Unassembled WGS sequence"/>
</dbReference>
<dbReference type="AlphaFoldDB" id="G4CMH5"/>
<name>G4CMH5_9NEIS</name>
<protein>
    <submittedName>
        <fullName evidence="1">Uncharacterized protein</fullName>
    </submittedName>
</protein>
<keyword evidence="2" id="KW-1185">Reference proteome</keyword>
<comment type="caution">
    <text evidence="1">The sequence shown here is derived from an EMBL/GenBank/DDBJ whole genome shotgun (WGS) entry which is preliminary data.</text>
</comment>
<reference evidence="1 2" key="1">
    <citation type="submission" date="2011-06" db="EMBL/GenBank/DDBJ databases">
        <authorList>
            <person name="Muzny D."/>
            <person name="Qin X."/>
            <person name="Deng J."/>
            <person name="Jiang H."/>
            <person name="Liu Y."/>
            <person name="Qu J."/>
            <person name="Song X.-Z."/>
            <person name="Zhang L."/>
            <person name="Thornton R."/>
            <person name="Coyle M."/>
            <person name="Francisco L."/>
            <person name="Jackson L."/>
            <person name="Javaid M."/>
            <person name="Korchina V."/>
            <person name="Kovar C."/>
            <person name="Mata R."/>
            <person name="Mathew T."/>
            <person name="Ngo R."/>
            <person name="Nguyen L."/>
            <person name="Nguyen N."/>
            <person name="Okwuonu G."/>
            <person name="Ongeri F."/>
            <person name="Pham C."/>
            <person name="Simmons D."/>
            <person name="Wilczek-Boney K."/>
            <person name="Hale W."/>
            <person name="Jakkamsetti A."/>
            <person name="Pham P."/>
            <person name="Ruth R."/>
            <person name="San Lucas F."/>
            <person name="Warren J."/>
            <person name="Zhang J."/>
            <person name="Zhao Z."/>
            <person name="Zhou C."/>
            <person name="Zhu D."/>
            <person name="Lee S."/>
            <person name="Bess C."/>
            <person name="Blankenburg K."/>
            <person name="Forbes L."/>
            <person name="Fu Q."/>
            <person name="Gubbala S."/>
            <person name="Hirani K."/>
            <person name="Jayaseelan J.C."/>
            <person name="Lara F."/>
            <person name="Munidasa M."/>
            <person name="Palculict T."/>
            <person name="Patil S."/>
            <person name="Pu L.-L."/>
            <person name="Saada N."/>
            <person name="Tang L."/>
            <person name="Weissenberger G."/>
            <person name="Zhu Y."/>
            <person name="Hemphill L."/>
            <person name="Shang Y."/>
            <person name="Youmans B."/>
            <person name="Ayvaz T."/>
            <person name="Ross M."/>
            <person name="Santibanez J."/>
            <person name="Aqrawi P."/>
            <person name="Gross S."/>
            <person name="Joshi V."/>
            <person name="Fowler G."/>
            <person name="Nazareth L."/>
            <person name="Reid J."/>
            <person name="Worley K."/>
            <person name="Petrosino J."/>
            <person name="Highlander S."/>
            <person name="Gibbs R."/>
        </authorList>
    </citation>
    <scope>NUCLEOTIDE SEQUENCE [LARGE SCALE GENOMIC DNA]</scope>
    <source>
        <strain evidence="1 2">9715</strain>
    </source>
</reference>
<proteinExistence type="predicted"/>
<evidence type="ECO:0000313" key="2">
    <source>
        <dbReference type="Proteomes" id="UP000005336"/>
    </source>
</evidence>
<evidence type="ECO:0000313" key="1">
    <source>
        <dbReference type="EMBL" id="EGZ51084.1"/>
    </source>
</evidence>
<dbReference type="EMBL" id="AGAZ01000010">
    <property type="protein sequence ID" value="EGZ51084.1"/>
    <property type="molecule type" value="Genomic_DNA"/>
</dbReference>
<organism evidence="1 2">
    <name type="scientific">Neisseria wadsworthii 9715</name>
    <dbReference type="NCBI Taxonomy" id="1030841"/>
    <lineage>
        <taxon>Bacteria</taxon>
        <taxon>Pseudomonadati</taxon>
        <taxon>Pseudomonadota</taxon>
        <taxon>Betaproteobacteria</taxon>
        <taxon>Neisseriales</taxon>
        <taxon>Neisseriaceae</taxon>
        <taxon>Neisseria</taxon>
    </lineage>
</organism>
<gene>
    <name evidence="1" type="ORF">HMPREF9370_0284</name>
</gene>
<sequence length="39" mass="4653">MDLQAKNESVNNVRIFYINLILAFFCYEKLHFKFESAPV</sequence>
<dbReference type="STRING" id="1030841.HMPREF9370_0284"/>
<dbReference type="HOGENOM" id="CLU_3313390_0_0_4"/>